<comment type="caution">
    <text evidence="2">The sequence shown here is derived from an EMBL/GenBank/DDBJ whole genome shotgun (WGS) entry which is preliminary data.</text>
</comment>
<reference evidence="2" key="1">
    <citation type="submission" date="2021-05" db="EMBL/GenBank/DDBJ databases">
        <authorList>
            <person name="Pietrasiak N."/>
            <person name="Ward R."/>
            <person name="Stajich J.E."/>
            <person name="Kurbessoian T."/>
        </authorList>
    </citation>
    <scope>NUCLEOTIDE SEQUENCE</scope>
    <source>
        <strain evidence="2">HA4357-MV3</strain>
    </source>
</reference>
<keyword evidence="2" id="KW-0456">Lyase</keyword>
<accession>A0A9E3H7R1</accession>
<sequence>METLTKNPINEIAPALLEGWMRDYYFSTEIDIGSSGVENFSLTELYQLTNLTQEELNNVVFHDSSSLGSLQLRQAIASRWSNGDPEQVMVTHGSSEANFLIMNGLLNAGDEVVVLDPCYQQLFSIAESIGCQLKRWQLRGEDNFAPNIEEAKKLITPRTRMVIVNFPHNPTGVSLSQQEQNELIEAVTEVGAYLVWDAAFADIVYDGILLSNPNLYYDRSISMGTFSKCYGLPGLRFGWCLASKELLEGFVHLRDYMTLHLSPMIELIAQRVVEKADNLLSIRLQQAYTNLDILSKWVEEHKEFVRWSRPQGGVCTFMGLRSISDSEAFCHHLANVYKVLLVPGTCFNHPSHVRLGFGGATSDLKEGLSRLSTALVTDF</sequence>
<dbReference type="InterPro" id="IPR015421">
    <property type="entry name" value="PyrdxlP-dep_Trfase_major"/>
</dbReference>
<dbReference type="InterPro" id="IPR023965">
    <property type="entry name" value="Capreomycidine_synthase"/>
</dbReference>
<dbReference type="Pfam" id="PF00155">
    <property type="entry name" value="Aminotran_1_2"/>
    <property type="match status" value="1"/>
</dbReference>
<dbReference type="NCBIfam" id="TIGR03947">
    <property type="entry name" value="viomycin_VioD"/>
    <property type="match status" value="1"/>
</dbReference>
<dbReference type="InterPro" id="IPR004839">
    <property type="entry name" value="Aminotransferase_I/II_large"/>
</dbReference>
<dbReference type="PANTHER" id="PTHR43510">
    <property type="entry name" value="AMINOTRANSFERASE FUNCTION, HYPOTHETICAL (EUROFUNG)"/>
    <property type="match status" value="1"/>
</dbReference>
<dbReference type="InterPro" id="IPR015422">
    <property type="entry name" value="PyrdxlP-dep_Trfase_small"/>
</dbReference>
<evidence type="ECO:0000313" key="3">
    <source>
        <dbReference type="Proteomes" id="UP000813215"/>
    </source>
</evidence>
<dbReference type="SUPFAM" id="SSF53383">
    <property type="entry name" value="PLP-dependent transferases"/>
    <property type="match status" value="1"/>
</dbReference>
<dbReference type="Gene3D" id="3.40.640.10">
    <property type="entry name" value="Type I PLP-dependent aspartate aminotransferase-like (Major domain)"/>
    <property type="match status" value="1"/>
</dbReference>
<feature type="domain" description="Aminotransferase class I/classII large" evidence="1">
    <location>
        <begin position="68"/>
        <end position="371"/>
    </location>
</feature>
<protein>
    <submittedName>
        <fullName evidence="2">Capreomycidine synthase</fullName>
        <ecNumber evidence="2">4.2.1.145</ecNumber>
    </submittedName>
</protein>
<dbReference type="EMBL" id="JAHHHW010000076">
    <property type="protein sequence ID" value="MBW4431904.1"/>
    <property type="molecule type" value="Genomic_DNA"/>
</dbReference>
<dbReference type="PANTHER" id="PTHR43510:SF1">
    <property type="entry name" value="AMINOTRANSFERASE FUNCTION, HYPOTHETICAL (EUROFUNG)"/>
    <property type="match status" value="1"/>
</dbReference>
<name>A0A9E3H7R1_9NOST</name>
<reference evidence="2" key="2">
    <citation type="journal article" date="2022" name="Microbiol. Resour. Announc.">
        <title>Metagenome Sequencing to Explore Phylogenomics of Terrestrial Cyanobacteria.</title>
        <authorList>
            <person name="Ward R.D."/>
            <person name="Stajich J.E."/>
            <person name="Johansen J.R."/>
            <person name="Huntemann M."/>
            <person name="Clum A."/>
            <person name="Foster B."/>
            <person name="Foster B."/>
            <person name="Roux S."/>
            <person name="Palaniappan K."/>
            <person name="Varghese N."/>
            <person name="Mukherjee S."/>
            <person name="Reddy T.B.K."/>
            <person name="Daum C."/>
            <person name="Copeland A."/>
            <person name="Chen I.A."/>
            <person name="Ivanova N.N."/>
            <person name="Kyrpides N.C."/>
            <person name="Shapiro N."/>
            <person name="Eloe-Fadrosh E.A."/>
            <person name="Pietrasiak N."/>
        </authorList>
    </citation>
    <scope>NUCLEOTIDE SEQUENCE</scope>
    <source>
        <strain evidence="2">HA4357-MV3</strain>
    </source>
</reference>
<organism evidence="2 3">
    <name type="scientific">Pelatocladus maniniholoensis HA4357-MV3</name>
    <dbReference type="NCBI Taxonomy" id="1117104"/>
    <lineage>
        <taxon>Bacteria</taxon>
        <taxon>Bacillati</taxon>
        <taxon>Cyanobacteriota</taxon>
        <taxon>Cyanophyceae</taxon>
        <taxon>Nostocales</taxon>
        <taxon>Nostocaceae</taxon>
        <taxon>Pelatocladus</taxon>
    </lineage>
</organism>
<proteinExistence type="predicted"/>
<evidence type="ECO:0000313" key="2">
    <source>
        <dbReference type="EMBL" id="MBW4431904.1"/>
    </source>
</evidence>
<dbReference type="Gene3D" id="3.90.1150.10">
    <property type="entry name" value="Aspartate Aminotransferase, domain 1"/>
    <property type="match status" value="1"/>
</dbReference>
<dbReference type="AlphaFoldDB" id="A0A9E3H7R1"/>
<dbReference type="InterPro" id="IPR015424">
    <property type="entry name" value="PyrdxlP-dep_Trfase"/>
</dbReference>
<dbReference type="GO" id="GO:0016829">
    <property type="term" value="F:lyase activity"/>
    <property type="evidence" value="ECO:0007669"/>
    <property type="project" value="UniProtKB-KW"/>
</dbReference>
<evidence type="ECO:0000259" key="1">
    <source>
        <dbReference type="Pfam" id="PF00155"/>
    </source>
</evidence>
<gene>
    <name evidence="2" type="primary">vioD</name>
    <name evidence="2" type="ORF">KME28_09290</name>
</gene>
<dbReference type="CDD" id="cd00609">
    <property type="entry name" value="AAT_like"/>
    <property type="match status" value="1"/>
</dbReference>
<dbReference type="GO" id="GO:0030170">
    <property type="term" value="F:pyridoxal phosphate binding"/>
    <property type="evidence" value="ECO:0007669"/>
    <property type="project" value="InterPro"/>
</dbReference>
<dbReference type="EC" id="4.2.1.145" evidence="2"/>
<dbReference type="Proteomes" id="UP000813215">
    <property type="component" value="Unassembled WGS sequence"/>
</dbReference>